<name>A0ABZ3IQU5_9FIRM</name>
<dbReference type="RefSeq" id="WP_094603824.1">
    <property type="nucleotide sequence ID" value="NZ_CP155573.1"/>
</dbReference>
<reference evidence="1" key="1">
    <citation type="submission" date="2024-05" db="EMBL/GenBank/DDBJ databases">
        <title>Isolation and characterization of Sporomusa carbonis sp. nov., a carboxydotrophic hydrogenogen in the genus of Sporomusa isolated from a charcoal burning pile.</title>
        <authorList>
            <person name="Boeer T."/>
            <person name="Rosenbaum F."/>
            <person name="Eysell L."/>
            <person name="Mueller V."/>
            <person name="Daniel R."/>
            <person name="Poehlein A."/>
        </authorList>
    </citation>
    <scope>NUCLEOTIDE SEQUENCE [LARGE SCALE GENOMIC DNA]</scope>
    <source>
        <strain evidence="1">DSM 10669</strain>
    </source>
</reference>
<dbReference type="Proteomes" id="UP000216752">
    <property type="component" value="Chromosome"/>
</dbReference>
<protein>
    <submittedName>
        <fullName evidence="1">Uncharacterized protein</fullName>
    </submittedName>
</protein>
<evidence type="ECO:0000313" key="2">
    <source>
        <dbReference type="Proteomes" id="UP000216752"/>
    </source>
</evidence>
<dbReference type="EMBL" id="CP155573">
    <property type="protein sequence ID" value="XFO68014.1"/>
    <property type="molecule type" value="Genomic_DNA"/>
</dbReference>
<gene>
    <name evidence="1" type="primary">yviE</name>
    <name evidence="1" type="ORF">SPSIL_042340</name>
</gene>
<accession>A0ABZ3IQU5</accession>
<sequence>MFQVRVSQQDVKARLNVTDPMLYLQINDPEVQISSQPLQLEIHQPAAELVIDNYPSDYSRGIKNNMDFDRDNARKGMQTVYAAIGKIASEGVMLSKIENKGNPLAQLAKASMDPTPLEITIASVAEPSIRVTPHEAEIRVVPGRVNIGLNQGTVDGELQRGTVDLTMLQYPNVSYRFVDSRVDIQV</sequence>
<keyword evidence="2" id="KW-1185">Reference proteome</keyword>
<evidence type="ECO:0000313" key="1">
    <source>
        <dbReference type="EMBL" id="XFO68014.1"/>
    </source>
</evidence>
<dbReference type="InterPro" id="IPR045527">
    <property type="entry name" value="DUF6470"/>
</dbReference>
<organism evidence="1 2">
    <name type="scientific">Sporomusa silvacetica DSM 10669</name>
    <dbReference type="NCBI Taxonomy" id="1123289"/>
    <lineage>
        <taxon>Bacteria</taxon>
        <taxon>Bacillati</taxon>
        <taxon>Bacillota</taxon>
        <taxon>Negativicutes</taxon>
        <taxon>Selenomonadales</taxon>
        <taxon>Sporomusaceae</taxon>
        <taxon>Sporomusa</taxon>
    </lineage>
</organism>
<dbReference type="Pfam" id="PF20074">
    <property type="entry name" value="DUF6470"/>
    <property type="match status" value="1"/>
</dbReference>
<proteinExistence type="predicted"/>